<dbReference type="InterPro" id="IPR037401">
    <property type="entry name" value="SnoaL-like"/>
</dbReference>
<protein>
    <submittedName>
        <fullName evidence="2">Nuclear transport factor 2 family protein</fullName>
    </submittedName>
</protein>
<dbReference type="AlphaFoldDB" id="A0A7G9RPJ3"/>
<dbReference type="Gene3D" id="3.10.450.50">
    <property type="match status" value="1"/>
</dbReference>
<sequence length="150" mass="16099">MKRSSTRAALLAGSPDEVEAAFYEALQNADVDRLMACWADDDDVFCLHPGSSARVVGVAAIREVFTVMLERGGLNVRAAEVVRIQALTSAVHNVIEHVQVQLPDGPHEALVFATNVYQKTPQGWRIVAHHASAGKLGDASAQPVSAHVLH</sequence>
<feature type="domain" description="SnoaL-like" evidence="1">
    <location>
        <begin position="20"/>
        <end position="133"/>
    </location>
</feature>
<evidence type="ECO:0000313" key="3">
    <source>
        <dbReference type="Proteomes" id="UP000515811"/>
    </source>
</evidence>
<accession>A0A7G9RPJ3</accession>
<name>A0A7G9RPJ3_9BURK</name>
<dbReference type="EMBL" id="CP060714">
    <property type="protein sequence ID" value="QNN57518.1"/>
    <property type="molecule type" value="Genomic_DNA"/>
</dbReference>
<evidence type="ECO:0000259" key="1">
    <source>
        <dbReference type="Pfam" id="PF13474"/>
    </source>
</evidence>
<evidence type="ECO:0000313" key="2">
    <source>
        <dbReference type="EMBL" id="QNN57518.1"/>
    </source>
</evidence>
<keyword evidence="3" id="KW-1185">Reference proteome</keyword>
<dbReference type="RefSeq" id="WP_187597766.1">
    <property type="nucleotide sequence ID" value="NZ_CP060714.1"/>
</dbReference>
<dbReference type="SUPFAM" id="SSF54427">
    <property type="entry name" value="NTF2-like"/>
    <property type="match status" value="1"/>
</dbReference>
<dbReference type="Pfam" id="PF13474">
    <property type="entry name" value="SnoaL_3"/>
    <property type="match status" value="1"/>
</dbReference>
<dbReference type="Proteomes" id="UP000515811">
    <property type="component" value="Chromosome"/>
</dbReference>
<dbReference type="KEGG" id="drg:H9K76_01020"/>
<dbReference type="InterPro" id="IPR032710">
    <property type="entry name" value="NTF2-like_dom_sf"/>
</dbReference>
<organism evidence="2 3">
    <name type="scientific">Diaphorobacter ruginosibacter</name>
    <dbReference type="NCBI Taxonomy" id="1715720"/>
    <lineage>
        <taxon>Bacteria</taxon>
        <taxon>Pseudomonadati</taxon>
        <taxon>Pseudomonadota</taxon>
        <taxon>Betaproteobacteria</taxon>
        <taxon>Burkholderiales</taxon>
        <taxon>Comamonadaceae</taxon>
        <taxon>Diaphorobacter</taxon>
    </lineage>
</organism>
<proteinExistence type="predicted"/>
<gene>
    <name evidence="2" type="ORF">H9K76_01020</name>
</gene>
<reference evidence="2 3" key="1">
    <citation type="submission" date="2020-08" db="EMBL/GenBank/DDBJ databases">
        <title>Genome sequence of Diaphorobacter ruginosibacter DSM 27467T.</title>
        <authorList>
            <person name="Hyun D.-W."/>
            <person name="Bae J.-W."/>
        </authorList>
    </citation>
    <scope>NUCLEOTIDE SEQUENCE [LARGE SCALE GENOMIC DNA]</scope>
    <source>
        <strain evidence="2 3">DSM 27467</strain>
    </source>
</reference>